<dbReference type="Gene3D" id="3.40.50.2000">
    <property type="entry name" value="Glycogen Phosphorylase B"/>
    <property type="match status" value="2"/>
</dbReference>
<dbReference type="PANTHER" id="PTHR46401:SF2">
    <property type="entry name" value="GLYCOSYLTRANSFERASE WBBK-RELATED"/>
    <property type="match status" value="1"/>
</dbReference>
<sequence length="371" mass="42341">MRILDVVSSNIVLDPRVLKQIGTIKQVTDDYLIIGKMNHEVTDEHLKDINYNYKLFGKRKSDENIVMKVFNRIKFGINVIKTIKSYQPDVIHANDFDTLFMVTLSGFKGRIIYDAHEIYSKNAFVNKFKLISNSVQRLEKSILKHVDHFITVSHAAKQYYIDQGYVLEPIVVTNAPNAYSLDYSSSNFDKKEIVYQGRIVNNRGFEEFVQAAKLLGQDNAKFVVRGFGPLEETLKEIASLNYIKNIKFDDPVSVQELVPKLTESTIGVVLTKGVSINFEYTVSNKIFECIQAGLPVILSPVKEHIYLNEKYNFGIVIEAVTPENIANAIKTLLNDEVTYNKLRQNAIEASKVLNWENESEILKVLYSNNLL</sequence>
<dbReference type="EMBL" id="JABANU010000020">
    <property type="protein sequence ID" value="MBI5975587.1"/>
    <property type="molecule type" value="Genomic_DNA"/>
</dbReference>
<gene>
    <name evidence="4" type="ORF">HHH54_08255</name>
</gene>
<dbReference type="Pfam" id="PF13439">
    <property type="entry name" value="Glyco_transf_4"/>
    <property type="match status" value="1"/>
</dbReference>
<feature type="domain" description="Glycosyl transferase family 1" evidence="2">
    <location>
        <begin position="189"/>
        <end position="348"/>
    </location>
</feature>
<reference evidence="4 5" key="1">
    <citation type="submission" date="2020-04" db="EMBL/GenBank/DDBJ databases">
        <title>Staphylococcus species from domestic dog.</title>
        <authorList>
            <person name="Paterson G.K."/>
        </authorList>
    </citation>
    <scope>NUCLEOTIDE SEQUENCE [LARGE SCALE GENOMIC DNA]</scope>
    <source>
        <strain evidence="4 5">H16/1A</strain>
    </source>
</reference>
<dbReference type="Proteomes" id="UP000751852">
    <property type="component" value="Unassembled WGS sequence"/>
</dbReference>
<dbReference type="RefSeq" id="WP_198618362.1">
    <property type="nucleotide sequence ID" value="NZ_JABANU010000020.1"/>
</dbReference>
<evidence type="ECO:0000256" key="1">
    <source>
        <dbReference type="ARBA" id="ARBA00022679"/>
    </source>
</evidence>
<feature type="domain" description="Glycosyltransferase subfamily 4-like N-terminal" evidence="3">
    <location>
        <begin position="73"/>
        <end position="172"/>
    </location>
</feature>
<evidence type="ECO:0000259" key="3">
    <source>
        <dbReference type="Pfam" id="PF13439"/>
    </source>
</evidence>
<dbReference type="InterPro" id="IPR001296">
    <property type="entry name" value="Glyco_trans_1"/>
</dbReference>
<evidence type="ECO:0000259" key="2">
    <source>
        <dbReference type="Pfam" id="PF00534"/>
    </source>
</evidence>
<proteinExistence type="predicted"/>
<name>A0ABS0TA42_9STAP</name>
<dbReference type="PANTHER" id="PTHR46401">
    <property type="entry name" value="GLYCOSYLTRANSFERASE WBBK-RELATED"/>
    <property type="match status" value="1"/>
</dbReference>
<keyword evidence="1" id="KW-0808">Transferase</keyword>
<accession>A0ABS0TA42</accession>
<comment type="caution">
    <text evidence="4">The sequence shown here is derived from an EMBL/GenBank/DDBJ whole genome shotgun (WGS) entry which is preliminary data.</text>
</comment>
<dbReference type="InterPro" id="IPR028098">
    <property type="entry name" value="Glyco_trans_4-like_N"/>
</dbReference>
<evidence type="ECO:0000313" key="4">
    <source>
        <dbReference type="EMBL" id="MBI5975587.1"/>
    </source>
</evidence>
<evidence type="ECO:0000313" key="5">
    <source>
        <dbReference type="Proteomes" id="UP000751852"/>
    </source>
</evidence>
<organism evidence="4 5">
    <name type="scientific">Staphylococcus canis</name>
    <dbReference type="NCBI Taxonomy" id="2724942"/>
    <lineage>
        <taxon>Bacteria</taxon>
        <taxon>Bacillati</taxon>
        <taxon>Bacillota</taxon>
        <taxon>Bacilli</taxon>
        <taxon>Bacillales</taxon>
        <taxon>Staphylococcaceae</taxon>
        <taxon>Staphylococcus</taxon>
    </lineage>
</organism>
<protein>
    <submittedName>
        <fullName evidence="4">Glycosyltransferase family 4 protein</fullName>
    </submittedName>
</protein>
<keyword evidence="5" id="KW-1185">Reference proteome</keyword>
<dbReference type="Pfam" id="PF00534">
    <property type="entry name" value="Glycos_transf_1"/>
    <property type="match status" value="1"/>
</dbReference>
<dbReference type="SUPFAM" id="SSF53756">
    <property type="entry name" value="UDP-Glycosyltransferase/glycogen phosphorylase"/>
    <property type="match status" value="1"/>
</dbReference>